<dbReference type="InterPro" id="IPR011129">
    <property type="entry name" value="CSD"/>
</dbReference>
<dbReference type="AlphaFoldDB" id="A0A850PB41"/>
<dbReference type="SUPFAM" id="SSF50249">
    <property type="entry name" value="Nucleic acid-binding proteins"/>
    <property type="match status" value="2"/>
</dbReference>
<dbReference type="EMBL" id="JABXXR010000020">
    <property type="protein sequence ID" value="NVN39899.1"/>
    <property type="molecule type" value="Genomic_DNA"/>
</dbReference>
<dbReference type="SMART" id="SM00357">
    <property type="entry name" value="CSP"/>
    <property type="match status" value="2"/>
</dbReference>
<name>A0A850PB41_9PROT</name>
<protein>
    <submittedName>
        <fullName evidence="3">Cold shock domain-containing protein</fullName>
    </submittedName>
</protein>
<dbReference type="PROSITE" id="PS51857">
    <property type="entry name" value="CSD_2"/>
    <property type="match status" value="2"/>
</dbReference>
<dbReference type="InterPro" id="IPR019844">
    <property type="entry name" value="CSD_CS"/>
</dbReference>
<dbReference type="PANTHER" id="PTHR47691">
    <property type="entry name" value="REGULATOR-RELATED"/>
    <property type="match status" value="1"/>
</dbReference>
<dbReference type="InterPro" id="IPR011990">
    <property type="entry name" value="TPR-like_helical_dom_sf"/>
</dbReference>
<dbReference type="Gene3D" id="2.40.50.140">
    <property type="entry name" value="Nucleic acid-binding proteins"/>
    <property type="match status" value="2"/>
</dbReference>
<proteinExistence type="predicted"/>
<dbReference type="PROSITE" id="PS00352">
    <property type="entry name" value="CSD_1"/>
    <property type="match status" value="1"/>
</dbReference>
<dbReference type="GO" id="GO:0005829">
    <property type="term" value="C:cytosol"/>
    <property type="evidence" value="ECO:0007669"/>
    <property type="project" value="UniProtKB-ARBA"/>
</dbReference>
<dbReference type="SUPFAM" id="SSF48452">
    <property type="entry name" value="TPR-like"/>
    <property type="match status" value="1"/>
</dbReference>
<comment type="caution">
    <text evidence="3">The sequence shown here is derived from an EMBL/GenBank/DDBJ whole genome shotgun (WGS) entry which is preliminary data.</text>
</comment>
<evidence type="ECO:0000313" key="3">
    <source>
        <dbReference type="EMBL" id="NVN39899.1"/>
    </source>
</evidence>
<feature type="domain" description="CSD" evidence="2">
    <location>
        <begin position="670"/>
        <end position="735"/>
    </location>
</feature>
<dbReference type="PANTHER" id="PTHR47691:SF3">
    <property type="entry name" value="HTH-TYPE TRANSCRIPTIONAL REGULATOR RV0890C-RELATED"/>
    <property type="match status" value="1"/>
</dbReference>
<reference evidence="3 4" key="1">
    <citation type="submission" date="2020-06" db="EMBL/GenBank/DDBJ databases">
        <title>Description of novel acetic acid bacteria.</title>
        <authorList>
            <person name="Sombolestani A."/>
        </authorList>
    </citation>
    <scope>NUCLEOTIDE SEQUENCE [LARGE SCALE GENOMIC DNA]</scope>
    <source>
        <strain evidence="3 4">LMG 27010</strain>
    </source>
</reference>
<sequence length="736" mass="81678">MTVVGEGGLGKTALALKVAYEVLDDEKSDFEAIVWATAKRTVLTLDDIQTIDGAIQDSLGLIKSAASQLGASTDESVVLDEVAQYLNSFKILLILDNLETVLDPLLTRFIRRSTGKSKILATSRVGIGEMSYPFRLGGLSTNEAVQLLRTTAKVRRLPDIYKAKTDVLRGYVVGMKLNPGFIKWFVSCVQCGRQPDVAITNPKIFLDFCLSNVYEHVSQEGKEICKAMIAVPGRHPLAMISYLSDLNGDDLQQALAALQSANLVSMINALTEAGSETVYELNELPRLYILRNHAPTAIEDAKFKQRKRAVAKEFERLQTDRGNNRYNPRSIACRNQADAITAKLLGDALARSAAHDFDEAIRLVGQAKELDPTFSEVYRVEAWIEAYGDRPAAAAEAYENAIAMEPNSAPLRYWYGGFFLRVSNDAQLAAQQLLIAETLDPEAPAVLLELARVEMYVGQYDEADARLLRLLNDLTASTRHRRMAYDTWIQVKIRSATTALESGRYSESLDDVRAGYDRFVSVPEDLLDERIFGTIRRGLNILGPLTEKLSVSGLRPEVERCYQDIDCLRYSPLLAMKQPFQSRASTQICDESDVGTSAVGTIDTVNVVKRYGFIQFGENKRIFFHFSELPNAILHAKIGIAVAFDVEQREGKICAVRVHPRQEGGDANHIKHGIIKIVIADKSFGFLTDPVGGDLFFHRSNLAAGIELEDLRPDDPVCYIMGRNHKGPIAIEVRPR</sequence>
<gene>
    <name evidence="3" type="ORF">HUK82_04890</name>
</gene>
<dbReference type="GO" id="GO:0003676">
    <property type="term" value="F:nucleic acid binding"/>
    <property type="evidence" value="ECO:0007669"/>
    <property type="project" value="InterPro"/>
</dbReference>
<comment type="subcellular location">
    <subcellularLocation>
        <location evidence="1">Cytoplasm</location>
    </subcellularLocation>
</comment>
<organism evidence="3 4">
    <name type="scientific">Ameyamaea chiangmaiensis</name>
    <dbReference type="NCBI Taxonomy" id="442969"/>
    <lineage>
        <taxon>Bacteria</taxon>
        <taxon>Pseudomonadati</taxon>
        <taxon>Pseudomonadota</taxon>
        <taxon>Alphaproteobacteria</taxon>
        <taxon>Acetobacterales</taxon>
        <taxon>Acetobacteraceae</taxon>
        <taxon>Ameyamaea</taxon>
    </lineage>
</organism>
<dbReference type="Gene3D" id="3.40.50.300">
    <property type="entry name" value="P-loop containing nucleotide triphosphate hydrolases"/>
    <property type="match status" value="1"/>
</dbReference>
<evidence type="ECO:0000256" key="1">
    <source>
        <dbReference type="RuleBase" id="RU000408"/>
    </source>
</evidence>
<dbReference type="SUPFAM" id="SSF52540">
    <property type="entry name" value="P-loop containing nucleoside triphosphate hydrolases"/>
    <property type="match status" value="1"/>
</dbReference>
<dbReference type="InterPro" id="IPR012340">
    <property type="entry name" value="NA-bd_OB-fold"/>
</dbReference>
<dbReference type="GO" id="GO:0043531">
    <property type="term" value="F:ADP binding"/>
    <property type="evidence" value="ECO:0007669"/>
    <property type="project" value="InterPro"/>
</dbReference>
<accession>A0A850PB41</accession>
<dbReference type="InterPro" id="IPR002059">
    <property type="entry name" value="CSP_DNA-bd"/>
</dbReference>
<evidence type="ECO:0000259" key="2">
    <source>
        <dbReference type="PROSITE" id="PS51857"/>
    </source>
</evidence>
<dbReference type="InterPro" id="IPR002182">
    <property type="entry name" value="NB-ARC"/>
</dbReference>
<dbReference type="InterPro" id="IPR027417">
    <property type="entry name" value="P-loop_NTPase"/>
</dbReference>
<dbReference type="Proteomes" id="UP000585665">
    <property type="component" value="Unassembled WGS sequence"/>
</dbReference>
<dbReference type="Pfam" id="PF00931">
    <property type="entry name" value="NB-ARC"/>
    <property type="match status" value="1"/>
</dbReference>
<feature type="domain" description="CSD" evidence="2">
    <location>
        <begin position="597"/>
        <end position="660"/>
    </location>
</feature>
<evidence type="ECO:0000313" key="4">
    <source>
        <dbReference type="Proteomes" id="UP000585665"/>
    </source>
</evidence>
<dbReference type="Pfam" id="PF00313">
    <property type="entry name" value="CSD"/>
    <property type="match status" value="2"/>
</dbReference>
<keyword evidence="4" id="KW-1185">Reference proteome</keyword>
<dbReference type="Gene3D" id="1.25.40.10">
    <property type="entry name" value="Tetratricopeptide repeat domain"/>
    <property type="match status" value="1"/>
</dbReference>